<sequence>MKSEQTAFLFCLILFLIFISGFYIPDEKQKKTDNAELIVLSDRIYQYTAANQNRISKNLLDQYHVALADKRQQFAEDERRVLETLSSRLKLLLRSDVNNKEAEEAALALRLGTDASISNSDPLWKNMYPRIAQLMNTIKEAVENDRDPAVIRKEFNQFLNVYDSVYPSLYIDSTNDKLMTTDEHIAQLSQETSSNISKKEWLAKVSEVEKDLNQIFTREESLPENPGSDLLVFVSGGALIAVLTYVSWRKYHATVVRRQKR</sequence>
<dbReference type="EMBL" id="CP159510">
    <property type="protein sequence ID" value="XCJ16296.1"/>
    <property type="molecule type" value="Genomic_DNA"/>
</dbReference>
<dbReference type="RefSeq" id="WP_353947872.1">
    <property type="nucleotide sequence ID" value="NZ_CP159510.1"/>
</dbReference>
<name>A0AAU8IDM5_9BACL</name>
<feature type="transmembrane region" description="Helical" evidence="1">
    <location>
        <begin position="230"/>
        <end position="248"/>
    </location>
</feature>
<keyword evidence="1" id="KW-1133">Transmembrane helix</keyword>
<organism evidence="2">
    <name type="scientific">Sporolactobacillus sp. Y61</name>
    <dbReference type="NCBI Taxonomy" id="3160863"/>
    <lineage>
        <taxon>Bacteria</taxon>
        <taxon>Bacillati</taxon>
        <taxon>Bacillota</taxon>
        <taxon>Bacilli</taxon>
        <taxon>Bacillales</taxon>
        <taxon>Sporolactobacillaceae</taxon>
        <taxon>Sporolactobacillus</taxon>
    </lineage>
</organism>
<gene>
    <name evidence="2" type="ORF">ABNN70_11480</name>
</gene>
<evidence type="ECO:0000313" key="2">
    <source>
        <dbReference type="EMBL" id="XCJ16296.1"/>
    </source>
</evidence>
<evidence type="ECO:0000256" key="1">
    <source>
        <dbReference type="SAM" id="Phobius"/>
    </source>
</evidence>
<proteinExistence type="predicted"/>
<accession>A0AAU8IDM5</accession>
<feature type="transmembrane region" description="Helical" evidence="1">
    <location>
        <begin position="7"/>
        <end position="24"/>
    </location>
</feature>
<protein>
    <submittedName>
        <fullName evidence="2">Sporulation protein YpjB</fullName>
    </submittedName>
</protein>
<keyword evidence="1" id="KW-0812">Transmembrane</keyword>
<dbReference type="AlphaFoldDB" id="A0AAU8IDM5"/>
<reference evidence="2" key="1">
    <citation type="submission" date="2024-06" db="EMBL/GenBank/DDBJ databases">
        <authorList>
            <person name="Fan A."/>
            <person name="Zhang F.Y."/>
            <person name="Zhang L."/>
        </authorList>
    </citation>
    <scope>NUCLEOTIDE SEQUENCE</scope>
    <source>
        <strain evidence="2">Y61</strain>
    </source>
</reference>
<dbReference type="Pfam" id="PF09577">
    <property type="entry name" value="Spore_YpjB"/>
    <property type="match status" value="1"/>
</dbReference>
<dbReference type="InterPro" id="IPR014231">
    <property type="entry name" value="Spore_YpjB"/>
</dbReference>
<keyword evidence="1" id="KW-0472">Membrane</keyword>